<name>A0A844ZHJ8_9SPHN</name>
<dbReference type="InterPro" id="IPR036909">
    <property type="entry name" value="Cyt_c-like_dom_sf"/>
</dbReference>
<dbReference type="PROSITE" id="PS51007">
    <property type="entry name" value="CYTC"/>
    <property type="match status" value="1"/>
</dbReference>
<proteinExistence type="predicted"/>
<keyword evidence="11" id="KW-1185">Reference proteome</keyword>
<comment type="caution">
    <text evidence="10">The sequence shown here is derived from an EMBL/GenBank/DDBJ whole genome shotgun (WGS) entry which is preliminary data.</text>
</comment>
<keyword evidence="4" id="KW-0249">Electron transport</keyword>
<evidence type="ECO:0000256" key="8">
    <source>
        <dbReference type="SAM" id="Phobius"/>
    </source>
</evidence>
<evidence type="ECO:0000256" key="4">
    <source>
        <dbReference type="ARBA" id="ARBA00022982"/>
    </source>
</evidence>
<dbReference type="SUPFAM" id="SSF46626">
    <property type="entry name" value="Cytochrome c"/>
    <property type="match status" value="1"/>
</dbReference>
<gene>
    <name evidence="10" type="ORF">GRI38_10425</name>
</gene>
<sequence>MTDRMNTIFGWLLFAGIVALGLSIVSGMYFHADDPERPETMAYSVEVAAEGGDGPVIPIANFLAEGDAAAGAKVFAKCQACHTINQGGPNGIGPNLYGVMGAAIGGHAPGFAYSSALQEKGGSWTYDEMNAWLENPKAYAPGTKMSFAGLGNPEDRANLMLYLVENGGGPPLPEPVEIVEEGAVEGETDGAGEGPGVTEGEPVGDIEAAGAMGDEQPVPSQGSAAEN</sequence>
<reference evidence="10 11" key="1">
    <citation type="submission" date="2019-12" db="EMBL/GenBank/DDBJ databases">
        <title>Genomic-based taxomic classification of the family Erythrobacteraceae.</title>
        <authorList>
            <person name="Xu L."/>
        </authorList>
    </citation>
    <scope>NUCLEOTIDE SEQUENCE [LARGE SCALE GENOMIC DNA]</scope>
    <source>
        <strain evidence="10 11">MCCC 1A09962</strain>
    </source>
</reference>
<dbReference type="InterPro" id="IPR002327">
    <property type="entry name" value="Cyt_c_1A/1B"/>
</dbReference>
<organism evidence="10 11">
    <name type="scientific">Parapontixanthobacter aurantiacus</name>
    <dbReference type="NCBI Taxonomy" id="1463599"/>
    <lineage>
        <taxon>Bacteria</taxon>
        <taxon>Pseudomonadati</taxon>
        <taxon>Pseudomonadota</taxon>
        <taxon>Alphaproteobacteria</taxon>
        <taxon>Sphingomonadales</taxon>
        <taxon>Erythrobacteraceae</taxon>
        <taxon>Parapontixanthobacter</taxon>
    </lineage>
</organism>
<dbReference type="InterPro" id="IPR009056">
    <property type="entry name" value="Cyt_c-like_dom"/>
</dbReference>
<evidence type="ECO:0000256" key="3">
    <source>
        <dbReference type="ARBA" id="ARBA00022723"/>
    </source>
</evidence>
<dbReference type="PANTHER" id="PTHR11961">
    <property type="entry name" value="CYTOCHROME C"/>
    <property type="match status" value="1"/>
</dbReference>
<accession>A0A844ZHJ8</accession>
<evidence type="ECO:0000259" key="9">
    <source>
        <dbReference type="PROSITE" id="PS51007"/>
    </source>
</evidence>
<evidence type="ECO:0000256" key="7">
    <source>
        <dbReference type="SAM" id="MobiDB-lite"/>
    </source>
</evidence>
<keyword evidence="3 6" id="KW-0479">Metal-binding</keyword>
<keyword evidence="5 6" id="KW-0408">Iron</keyword>
<dbReference type="Proteomes" id="UP000433104">
    <property type="component" value="Unassembled WGS sequence"/>
</dbReference>
<keyword evidence="8" id="KW-0472">Membrane</keyword>
<dbReference type="GO" id="GO:0046872">
    <property type="term" value="F:metal ion binding"/>
    <property type="evidence" value="ECO:0007669"/>
    <property type="project" value="UniProtKB-KW"/>
</dbReference>
<evidence type="ECO:0000313" key="10">
    <source>
        <dbReference type="EMBL" id="MXO86440.1"/>
    </source>
</evidence>
<dbReference type="GO" id="GO:0020037">
    <property type="term" value="F:heme binding"/>
    <property type="evidence" value="ECO:0007669"/>
    <property type="project" value="InterPro"/>
</dbReference>
<keyword evidence="1" id="KW-0813">Transport</keyword>
<feature type="region of interest" description="Disordered" evidence="7">
    <location>
        <begin position="182"/>
        <end position="227"/>
    </location>
</feature>
<dbReference type="OrthoDB" id="9805828at2"/>
<protein>
    <submittedName>
        <fullName evidence="10">C-type cytochrome</fullName>
    </submittedName>
</protein>
<keyword evidence="8" id="KW-0812">Transmembrane</keyword>
<dbReference type="Pfam" id="PF00034">
    <property type="entry name" value="Cytochrom_C"/>
    <property type="match status" value="1"/>
</dbReference>
<evidence type="ECO:0000256" key="2">
    <source>
        <dbReference type="ARBA" id="ARBA00022617"/>
    </source>
</evidence>
<evidence type="ECO:0000256" key="5">
    <source>
        <dbReference type="ARBA" id="ARBA00023004"/>
    </source>
</evidence>
<dbReference type="Gene3D" id="1.10.760.10">
    <property type="entry name" value="Cytochrome c-like domain"/>
    <property type="match status" value="1"/>
</dbReference>
<dbReference type="EMBL" id="WTYW01000002">
    <property type="protein sequence ID" value="MXO86440.1"/>
    <property type="molecule type" value="Genomic_DNA"/>
</dbReference>
<feature type="compositionally biased region" description="Polar residues" evidence="7">
    <location>
        <begin position="218"/>
        <end position="227"/>
    </location>
</feature>
<evidence type="ECO:0000256" key="6">
    <source>
        <dbReference type="PROSITE-ProRule" id="PRU00433"/>
    </source>
</evidence>
<feature type="transmembrane region" description="Helical" evidence="8">
    <location>
        <begin position="7"/>
        <end position="30"/>
    </location>
</feature>
<dbReference type="GO" id="GO:0009055">
    <property type="term" value="F:electron transfer activity"/>
    <property type="evidence" value="ECO:0007669"/>
    <property type="project" value="InterPro"/>
</dbReference>
<evidence type="ECO:0000313" key="11">
    <source>
        <dbReference type="Proteomes" id="UP000433104"/>
    </source>
</evidence>
<dbReference type="PRINTS" id="PR00604">
    <property type="entry name" value="CYTCHRMECIAB"/>
</dbReference>
<keyword evidence="8" id="KW-1133">Transmembrane helix</keyword>
<keyword evidence="2 6" id="KW-0349">Heme</keyword>
<feature type="domain" description="Cytochrome c" evidence="9">
    <location>
        <begin position="66"/>
        <end position="167"/>
    </location>
</feature>
<dbReference type="AlphaFoldDB" id="A0A844ZHJ8"/>
<evidence type="ECO:0000256" key="1">
    <source>
        <dbReference type="ARBA" id="ARBA00022448"/>
    </source>
</evidence>